<dbReference type="EMBL" id="BAABLP010000002">
    <property type="protein sequence ID" value="GAA4739883.1"/>
    <property type="molecule type" value="Genomic_DNA"/>
</dbReference>
<evidence type="ECO:0000313" key="3">
    <source>
        <dbReference type="Proteomes" id="UP001500121"/>
    </source>
</evidence>
<reference evidence="3" key="1">
    <citation type="journal article" date="2019" name="Int. J. Syst. Evol. Microbiol.">
        <title>The Global Catalogue of Microorganisms (GCM) 10K type strain sequencing project: providing services to taxonomists for standard genome sequencing and annotation.</title>
        <authorList>
            <consortium name="The Broad Institute Genomics Platform"/>
            <consortium name="The Broad Institute Genome Sequencing Center for Infectious Disease"/>
            <person name="Wu L."/>
            <person name="Ma J."/>
        </authorList>
    </citation>
    <scope>NUCLEOTIDE SEQUENCE [LARGE SCALE GENOMIC DNA]</scope>
    <source>
        <strain evidence="3">JCM 19015</strain>
    </source>
</reference>
<feature type="transmembrane region" description="Helical" evidence="1">
    <location>
        <begin position="23"/>
        <end position="49"/>
    </location>
</feature>
<accession>A0ABP8YVM1</accession>
<dbReference type="Proteomes" id="UP001500121">
    <property type="component" value="Unassembled WGS sequence"/>
</dbReference>
<feature type="transmembrane region" description="Helical" evidence="1">
    <location>
        <begin position="95"/>
        <end position="116"/>
    </location>
</feature>
<keyword evidence="1" id="KW-0472">Membrane</keyword>
<protein>
    <submittedName>
        <fullName evidence="2">Uncharacterized protein</fullName>
    </submittedName>
</protein>
<evidence type="ECO:0000313" key="2">
    <source>
        <dbReference type="EMBL" id="GAA4739883.1"/>
    </source>
</evidence>
<name>A0ABP8YVM1_9MICO</name>
<keyword evidence="3" id="KW-1185">Reference proteome</keyword>
<proteinExistence type="predicted"/>
<evidence type="ECO:0000256" key="1">
    <source>
        <dbReference type="SAM" id="Phobius"/>
    </source>
</evidence>
<organism evidence="2 3">
    <name type="scientific">Amnibacterium soli</name>
    <dbReference type="NCBI Taxonomy" id="1282736"/>
    <lineage>
        <taxon>Bacteria</taxon>
        <taxon>Bacillati</taxon>
        <taxon>Actinomycetota</taxon>
        <taxon>Actinomycetes</taxon>
        <taxon>Micrococcales</taxon>
        <taxon>Microbacteriaceae</taxon>
        <taxon>Amnibacterium</taxon>
    </lineage>
</organism>
<dbReference type="RefSeq" id="WP_345479746.1">
    <property type="nucleotide sequence ID" value="NZ_BAABLP010000002.1"/>
</dbReference>
<comment type="caution">
    <text evidence="2">The sequence shown here is derived from an EMBL/GenBank/DDBJ whole genome shotgun (WGS) entry which is preliminary data.</text>
</comment>
<sequence>MGYSHHPFEEIDVREPRGFGDVALCWTLLALGGVLLPLLLLFVALVSAAPLFGVAASPGEDAQAARCLWASRGVAGATTALLLGFVFVRGRQGRSIASGWVTVLLAGLLTFLLLAIRTTG</sequence>
<keyword evidence="1" id="KW-1133">Transmembrane helix</keyword>
<feature type="transmembrane region" description="Helical" evidence="1">
    <location>
        <begin position="69"/>
        <end position="88"/>
    </location>
</feature>
<gene>
    <name evidence="2" type="ORF">GCM10025783_08400</name>
</gene>
<keyword evidence="1" id="KW-0812">Transmembrane</keyword>